<dbReference type="GO" id="GO:0006012">
    <property type="term" value="P:galactose metabolic process"/>
    <property type="evidence" value="ECO:0007669"/>
    <property type="project" value="InterPro"/>
</dbReference>
<reference evidence="11" key="1">
    <citation type="submission" date="2022-09" db="EMBL/GenBank/DDBJ databases">
        <title>Aureispira anguillicida sp. nov., isolated from Leptocephalus of Japanese eel Anguilla japonica.</title>
        <authorList>
            <person name="Yuasa K."/>
            <person name="Mekata T."/>
            <person name="Ikunari K."/>
        </authorList>
    </citation>
    <scope>NUCLEOTIDE SEQUENCE</scope>
    <source>
        <strain evidence="11">EL160426</strain>
    </source>
</reference>
<dbReference type="SUPFAM" id="SSF51735">
    <property type="entry name" value="NAD(P)-binding Rossmann-fold domains"/>
    <property type="match status" value="1"/>
</dbReference>
<dbReference type="PANTHER" id="PTHR43725:SF47">
    <property type="entry name" value="UDP-GLUCOSE 4-EPIMERASE"/>
    <property type="match status" value="1"/>
</dbReference>
<dbReference type="GO" id="GO:0003978">
    <property type="term" value="F:UDP-glucose 4-epimerase activity"/>
    <property type="evidence" value="ECO:0007669"/>
    <property type="project" value="UniProtKB-UniRule"/>
</dbReference>
<comment type="cofactor">
    <cofactor evidence="2 9">
        <name>NAD(+)</name>
        <dbReference type="ChEBI" id="CHEBI:57540"/>
    </cofactor>
</comment>
<dbReference type="KEGG" id="aup:AsAng_0062790"/>
<keyword evidence="9" id="KW-0119">Carbohydrate metabolism</keyword>
<evidence type="ECO:0000256" key="8">
    <source>
        <dbReference type="ARBA" id="ARBA00023235"/>
    </source>
</evidence>
<dbReference type="InterPro" id="IPR005886">
    <property type="entry name" value="UDP_G4E"/>
</dbReference>
<evidence type="ECO:0000256" key="1">
    <source>
        <dbReference type="ARBA" id="ARBA00000083"/>
    </source>
</evidence>
<keyword evidence="12" id="KW-1185">Reference proteome</keyword>
<evidence type="ECO:0000313" key="12">
    <source>
        <dbReference type="Proteomes" id="UP001060919"/>
    </source>
</evidence>
<evidence type="ECO:0000259" key="10">
    <source>
        <dbReference type="Pfam" id="PF16363"/>
    </source>
</evidence>
<evidence type="ECO:0000256" key="9">
    <source>
        <dbReference type="RuleBase" id="RU366046"/>
    </source>
</evidence>
<comment type="catalytic activity">
    <reaction evidence="1 9">
        <text>UDP-alpha-D-glucose = UDP-alpha-D-galactose</text>
        <dbReference type="Rhea" id="RHEA:22168"/>
        <dbReference type="ChEBI" id="CHEBI:58885"/>
        <dbReference type="ChEBI" id="CHEBI:66914"/>
        <dbReference type="EC" id="5.1.3.2"/>
    </reaction>
</comment>
<evidence type="ECO:0000256" key="5">
    <source>
        <dbReference type="ARBA" id="ARBA00013189"/>
    </source>
</evidence>
<dbReference type="RefSeq" id="WP_264790644.1">
    <property type="nucleotide sequence ID" value="NZ_AP026867.1"/>
</dbReference>
<proteinExistence type="inferred from homology"/>
<evidence type="ECO:0000256" key="6">
    <source>
        <dbReference type="ARBA" id="ARBA00018569"/>
    </source>
</evidence>
<keyword evidence="8 9" id="KW-0413">Isomerase</keyword>
<dbReference type="Proteomes" id="UP001060919">
    <property type="component" value="Chromosome"/>
</dbReference>
<dbReference type="AlphaFoldDB" id="A0A915YLW2"/>
<comment type="pathway">
    <text evidence="3 9">Carbohydrate metabolism; galactose metabolism.</text>
</comment>
<dbReference type="CDD" id="cd05247">
    <property type="entry name" value="UDP_G4E_1_SDR_e"/>
    <property type="match status" value="1"/>
</dbReference>
<dbReference type="Gene3D" id="3.40.50.720">
    <property type="entry name" value="NAD(P)-binding Rossmann-like Domain"/>
    <property type="match status" value="1"/>
</dbReference>
<feature type="domain" description="NAD(P)-binding" evidence="10">
    <location>
        <begin position="5"/>
        <end position="328"/>
    </location>
</feature>
<organism evidence="11 12">
    <name type="scientific">Aureispira anguillae</name>
    <dbReference type="NCBI Taxonomy" id="2864201"/>
    <lineage>
        <taxon>Bacteria</taxon>
        <taxon>Pseudomonadati</taxon>
        <taxon>Bacteroidota</taxon>
        <taxon>Saprospiria</taxon>
        <taxon>Saprospirales</taxon>
        <taxon>Saprospiraceae</taxon>
        <taxon>Aureispira</taxon>
    </lineage>
</organism>
<dbReference type="InterPro" id="IPR036291">
    <property type="entry name" value="NAD(P)-bd_dom_sf"/>
</dbReference>
<gene>
    <name evidence="11" type="ORF">AsAng_0062790</name>
</gene>
<dbReference type="InterPro" id="IPR016040">
    <property type="entry name" value="NAD(P)-bd_dom"/>
</dbReference>
<evidence type="ECO:0000256" key="2">
    <source>
        <dbReference type="ARBA" id="ARBA00001911"/>
    </source>
</evidence>
<dbReference type="Pfam" id="PF16363">
    <property type="entry name" value="GDP_Man_Dehyd"/>
    <property type="match status" value="1"/>
</dbReference>
<keyword evidence="7 9" id="KW-0520">NAD</keyword>
<sequence length="343" mass="37822">MSKILVTGGCGYIGSHTIIDLIENGFEVICVDNNIRSNANILHAVKEITGCSIPHYATDLCELDALKAIFEEHKDIAGIIHFAAYKSVPESVQYPIKYYQNNLNSLLNILTCISDYHIPNFIFSSSCSIYGNPEVLPVTEDTPMSKAESPYASTKQMAERIIQDFSAAHPSTNSLLLRYFNPAGAHPSGLIGEIPQNGAYNVIPILLESLTGVRGTFVVTGDDHPTRDGSCIRDYIHVMDVGNAHTKSLQYLLRQANQNNCEAFNVGIGQGVSVLELITAFNKATGQELKYNIGPRRSGDVSSIYSDYSKAKQQLGWSPQYTVDEILASAWKWYQKGYQLAQK</sequence>
<dbReference type="PANTHER" id="PTHR43725">
    <property type="entry name" value="UDP-GLUCOSE 4-EPIMERASE"/>
    <property type="match status" value="1"/>
</dbReference>
<dbReference type="Gene3D" id="3.90.25.10">
    <property type="entry name" value="UDP-galactose 4-epimerase, domain 1"/>
    <property type="match status" value="1"/>
</dbReference>
<protein>
    <recommendedName>
        <fullName evidence="6 9">UDP-glucose 4-epimerase</fullName>
        <ecNumber evidence="5 9">5.1.3.2</ecNumber>
    </recommendedName>
</protein>
<name>A0A915YLW2_9BACT</name>
<evidence type="ECO:0000313" key="11">
    <source>
        <dbReference type="EMBL" id="BDS15495.1"/>
    </source>
</evidence>
<accession>A0A915YLW2</accession>
<evidence type="ECO:0000256" key="3">
    <source>
        <dbReference type="ARBA" id="ARBA00004947"/>
    </source>
</evidence>
<evidence type="ECO:0000256" key="4">
    <source>
        <dbReference type="ARBA" id="ARBA00007637"/>
    </source>
</evidence>
<dbReference type="GO" id="GO:0005829">
    <property type="term" value="C:cytosol"/>
    <property type="evidence" value="ECO:0007669"/>
    <property type="project" value="TreeGrafter"/>
</dbReference>
<evidence type="ECO:0000256" key="7">
    <source>
        <dbReference type="ARBA" id="ARBA00023027"/>
    </source>
</evidence>
<comment type="subunit">
    <text evidence="9">Homodimer.</text>
</comment>
<dbReference type="EMBL" id="AP026867">
    <property type="protein sequence ID" value="BDS15495.1"/>
    <property type="molecule type" value="Genomic_DNA"/>
</dbReference>
<comment type="similarity">
    <text evidence="4 9">Belongs to the NAD(P)-dependent epimerase/dehydratase family.</text>
</comment>
<dbReference type="EC" id="5.1.3.2" evidence="5 9"/>
<dbReference type="NCBIfam" id="TIGR01179">
    <property type="entry name" value="galE"/>
    <property type="match status" value="1"/>
</dbReference>